<dbReference type="Gene3D" id="1.10.390.10">
    <property type="entry name" value="Neutral Protease Domain 2"/>
    <property type="match status" value="1"/>
</dbReference>
<evidence type="ECO:0000313" key="4">
    <source>
        <dbReference type="Proteomes" id="UP001595791"/>
    </source>
</evidence>
<feature type="chain" id="PRO_5045062318" description="Peptidase M61 catalytic domain-containing protein" evidence="1">
    <location>
        <begin position="21"/>
        <end position="580"/>
    </location>
</feature>
<protein>
    <recommendedName>
        <fullName evidence="2">Peptidase M61 catalytic domain-containing protein</fullName>
    </recommendedName>
</protein>
<evidence type="ECO:0000313" key="3">
    <source>
        <dbReference type="EMBL" id="MFC4157998.1"/>
    </source>
</evidence>
<dbReference type="EMBL" id="JBHSBU010000001">
    <property type="protein sequence ID" value="MFC4157998.1"/>
    <property type="molecule type" value="Genomic_DNA"/>
</dbReference>
<evidence type="ECO:0000259" key="2">
    <source>
        <dbReference type="Pfam" id="PF05299"/>
    </source>
</evidence>
<proteinExistence type="predicted"/>
<comment type="caution">
    <text evidence="3">The sequence shown here is derived from an EMBL/GenBank/DDBJ whole genome shotgun (WGS) entry which is preliminary data.</text>
</comment>
<evidence type="ECO:0000256" key="1">
    <source>
        <dbReference type="SAM" id="SignalP"/>
    </source>
</evidence>
<keyword evidence="1" id="KW-0732">Signal</keyword>
<dbReference type="RefSeq" id="WP_378160213.1">
    <property type="nucleotide sequence ID" value="NZ_JBHSBU010000001.1"/>
</dbReference>
<keyword evidence="4" id="KW-1185">Reference proteome</keyword>
<reference evidence="4" key="1">
    <citation type="journal article" date="2019" name="Int. J. Syst. Evol. Microbiol.">
        <title>The Global Catalogue of Microorganisms (GCM) 10K type strain sequencing project: providing services to taxonomists for standard genome sequencing and annotation.</title>
        <authorList>
            <consortium name="The Broad Institute Genomics Platform"/>
            <consortium name="The Broad Institute Genome Sequencing Center for Infectious Disease"/>
            <person name="Wu L."/>
            <person name="Ma J."/>
        </authorList>
    </citation>
    <scope>NUCLEOTIDE SEQUENCE [LARGE SCALE GENOMIC DNA]</scope>
    <source>
        <strain evidence="4">LMG 29894</strain>
    </source>
</reference>
<feature type="signal peptide" evidence="1">
    <location>
        <begin position="1"/>
        <end position="20"/>
    </location>
</feature>
<accession>A0ABV8MIR7</accession>
<dbReference type="Pfam" id="PF05299">
    <property type="entry name" value="Peptidase_M61"/>
    <property type="match status" value="1"/>
</dbReference>
<name>A0ABV8MIR7_9NEIS</name>
<organism evidence="3 4">
    <name type="scientific">Chitinimonas lacunae</name>
    <dbReference type="NCBI Taxonomy" id="1963018"/>
    <lineage>
        <taxon>Bacteria</taxon>
        <taxon>Pseudomonadati</taxon>
        <taxon>Pseudomonadota</taxon>
        <taxon>Betaproteobacteria</taxon>
        <taxon>Neisseriales</taxon>
        <taxon>Chitinibacteraceae</taxon>
        <taxon>Chitinimonas</taxon>
    </lineage>
</organism>
<gene>
    <name evidence="3" type="ORF">ACFOW7_01380</name>
</gene>
<dbReference type="InterPro" id="IPR007963">
    <property type="entry name" value="Peptidase_M61_catalytic"/>
</dbReference>
<dbReference type="Proteomes" id="UP001595791">
    <property type="component" value="Unassembled WGS sequence"/>
</dbReference>
<dbReference type="SUPFAM" id="SSF55486">
    <property type="entry name" value="Metalloproteases ('zincins'), catalytic domain"/>
    <property type="match status" value="1"/>
</dbReference>
<feature type="domain" description="Peptidase M61 catalytic" evidence="2">
    <location>
        <begin position="287"/>
        <end position="353"/>
    </location>
</feature>
<dbReference type="InterPro" id="IPR027268">
    <property type="entry name" value="Peptidase_M4/M1_CTD_sf"/>
</dbReference>
<sequence length="580" mass="64824">MAWLQALMMLAVATLGLAHAAGGARELSYRFRFHPQQSRIDVELRFQGDSDGRTVISVPQRWAGADDLDRGIERLQVVGTEAALLPSSHSDERVLRHPPNAPITLRYSLRQINSGPLHAQHFYSPLLLADYFHFVGHAGLVLPDWSGSHPIDVSLDWQGIGGETVANSFGVGSASQRVRVRLAELAHAVYLGGAVRLLRREVGGRPVFVALRDRWDFSDETFADEVSDIIAVERDFWRDHDFPHYLVSALPLDSPGTTIGFGLTNAFTVALSRQFSPAQAEGWRQVQQLLAHEHQHNWTPGRLGVKPARELRFYWFTEGFTDYYTWLLLLRAGKVDLEAYVAEVNRNLRTYYGSAALYADNDQVEREFFTDYSVQRLPYRRGELLAQRWNAEIRAASKGQQSLDDVMHALLATRGDGRRELSPILVANFLRRAGVANPSADINRHIELGEPVLPRGDELGPCVRVEWVPRVRYSLGFDLEATKANQRMTGVVADGPAGRAGVREGEPLLDGSFGVSDPEWEVHLQLLRNGGSEEVSYLPQIEEAEQMAQYRVDGEALARSPDSCYAWFGARPPQPGGTER</sequence>